<proteinExistence type="predicted"/>
<sequence>MELPYAYPVEVLHLLVSAGHAYEGRPADGPLAVATRDAEEVEVVAGKGIRGDRYFGRAAHADASVTLLAVEGLEAVADELGVPALDPLLARRNVVLRGAPVDALTRRAFSLEAGGPPVLFAGGRPANPCAWMDVVYAPGAFRAMRRRGGVRARPETSGLLRRGPGVLRTAHPLPA</sequence>
<protein>
    <submittedName>
        <fullName evidence="2">Molybdenum cofactor biosysynthesis protein</fullName>
    </submittedName>
</protein>
<dbReference type="Proteomes" id="UP000800981">
    <property type="component" value="Unassembled WGS sequence"/>
</dbReference>
<feature type="domain" description="MOSC" evidence="1">
    <location>
        <begin position="36"/>
        <end position="169"/>
    </location>
</feature>
<dbReference type="RefSeq" id="WP_166280421.1">
    <property type="nucleotide sequence ID" value="NZ_JAANNP010000002.1"/>
</dbReference>
<dbReference type="Gene3D" id="2.40.33.20">
    <property type="entry name" value="PK beta-barrel domain-like"/>
    <property type="match status" value="1"/>
</dbReference>
<evidence type="ECO:0000259" key="1">
    <source>
        <dbReference type="PROSITE" id="PS51340"/>
    </source>
</evidence>
<comment type="caution">
    <text evidence="2">The sequence shown here is derived from an EMBL/GenBank/DDBJ whole genome shotgun (WGS) entry which is preliminary data.</text>
</comment>
<keyword evidence="3" id="KW-1185">Reference proteome</keyword>
<dbReference type="InterPro" id="IPR011037">
    <property type="entry name" value="Pyrv_Knase-like_insert_dom_sf"/>
</dbReference>
<organism evidence="2 3">
    <name type="scientific">Motilibacter deserti</name>
    <dbReference type="NCBI Taxonomy" id="2714956"/>
    <lineage>
        <taxon>Bacteria</taxon>
        <taxon>Bacillati</taxon>
        <taxon>Actinomycetota</taxon>
        <taxon>Actinomycetes</taxon>
        <taxon>Motilibacterales</taxon>
        <taxon>Motilibacteraceae</taxon>
        <taxon>Motilibacter</taxon>
    </lineage>
</organism>
<dbReference type="InterPro" id="IPR005302">
    <property type="entry name" value="MoCF_Sase_C"/>
</dbReference>
<name>A0ABX0GV98_9ACTN</name>
<accession>A0ABX0GV98</accession>
<dbReference type="PROSITE" id="PS51340">
    <property type="entry name" value="MOSC"/>
    <property type="match status" value="1"/>
</dbReference>
<evidence type="ECO:0000313" key="3">
    <source>
        <dbReference type="Proteomes" id="UP000800981"/>
    </source>
</evidence>
<reference evidence="2 3" key="1">
    <citation type="submission" date="2020-03" db="EMBL/GenBank/DDBJ databases">
        <title>Two novel Motilibacter sp.</title>
        <authorList>
            <person name="Liu S."/>
        </authorList>
    </citation>
    <scope>NUCLEOTIDE SEQUENCE [LARGE SCALE GENOMIC DNA]</scope>
    <source>
        <strain evidence="2 3">E257</strain>
    </source>
</reference>
<dbReference type="EMBL" id="JAANNP010000002">
    <property type="protein sequence ID" value="NHC13734.1"/>
    <property type="molecule type" value="Genomic_DNA"/>
</dbReference>
<evidence type="ECO:0000313" key="2">
    <source>
        <dbReference type="EMBL" id="NHC13734.1"/>
    </source>
</evidence>
<dbReference type="SUPFAM" id="SSF50800">
    <property type="entry name" value="PK beta-barrel domain-like"/>
    <property type="match status" value="1"/>
</dbReference>
<gene>
    <name evidence="2" type="ORF">G9H71_08065</name>
</gene>